<dbReference type="SUPFAM" id="SSF143422">
    <property type="entry name" value="Transposase IS200-like"/>
    <property type="match status" value="1"/>
</dbReference>
<dbReference type="Proteomes" id="UP000071778">
    <property type="component" value="Chromosome"/>
</dbReference>
<evidence type="ECO:0000259" key="1">
    <source>
        <dbReference type="SMART" id="SM01321"/>
    </source>
</evidence>
<dbReference type="PANTHER" id="PTHR34322:SF2">
    <property type="entry name" value="TRANSPOSASE IS200-LIKE DOMAIN-CONTAINING PROTEIN"/>
    <property type="match status" value="1"/>
</dbReference>
<protein>
    <submittedName>
        <fullName evidence="2">Transposase IS200 like family protein</fullName>
    </submittedName>
</protein>
<dbReference type="PATRIC" id="fig|279058.17.peg.506"/>
<dbReference type="GO" id="GO:0004803">
    <property type="term" value="F:transposase activity"/>
    <property type="evidence" value="ECO:0007669"/>
    <property type="project" value="InterPro"/>
</dbReference>
<feature type="domain" description="Transposase IS200-like" evidence="1">
    <location>
        <begin position="9"/>
        <end position="124"/>
    </location>
</feature>
<dbReference type="GO" id="GO:0006313">
    <property type="term" value="P:DNA transposition"/>
    <property type="evidence" value="ECO:0007669"/>
    <property type="project" value="InterPro"/>
</dbReference>
<dbReference type="Gene3D" id="3.30.70.1290">
    <property type="entry name" value="Transposase IS200-like"/>
    <property type="match status" value="1"/>
</dbReference>
<sequence length="243" mass="27643">MARLPRLVIANQPHHLIQRGVDRQAIFRETEDYVNFLGRLRDAAKQFKVAIHGYVLMTNHIHLLATPSDVEGLARMMQWVGRHYVPYFNQKYAREGTLWQGRYRATVIDSERYFMLCSCYIDQNPVRAGITSAPGEYPWSSYLHHVGIKPDPLVTDHALYWALGNTPFDREAAYKAMAEQALTSDQSKQLMEATNKGWPLGSDAFKAKLEKQGAVRVRPGQRGRPFKVKPELSADAVVATTKK</sequence>
<gene>
    <name evidence="2" type="ORF">CAter282_0462</name>
</gene>
<evidence type="ECO:0000313" key="2">
    <source>
        <dbReference type="EMBL" id="AMP08278.1"/>
    </source>
</evidence>
<name>A0A127PKT5_9BURK</name>
<keyword evidence="3" id="KW-1185">Reference proteome</keyword>
<dbReference type="Pfam" id="PF01797">
    <property type="entry name" value="Y1_Tnp"/>
    <property type="match status" value="1"/>
</dbReference>
<organism evidence="2 3">
    <name type="scientific">Collimonas arenae</name>
    <dbReference type="NCBI Taxonomy" id="279058"/>
    <lineage>
        <taxon>Bacteria</taxon>
        <taxon>Pseudomonadati</taxon>
        <taxon>Pseudomonadota</taxon>
        <taxon>Betaproteobacteria</taxon>
        <taxon>Burkholderiales</taxon>
        <taxon>Oxalobacteraceae</taxon>
        <taxon>Collimonas</taxon>
    </lineage>
</organism>
<dbReference type="GO" id="GO:0003677">
    <property type="term" value="F:DNA binding"/>
    <property type="evidence" value="ECO:0007669"/>
    <property type="project" value="InterPro"/>
</dbReference>
<dbReference type="OrthoDB" id="9814067at2"/>
<dbReference type="RefSeq" id="WP_061532111.1">
    <property type="nucleotide sequence ID" value="NZ_CP013233.1"/>
</dbReference>
<dbReference type="AlphaFoldDB" id="A0A127PKT5"/>
<reference evidence="2 3" key="1">
    <citation type="submission" date="2015-11" db="EMBL/GenBank/DDBJ databases">
        <title>Exploring the genomic traits of fungus-feeding bacterial genus Collimonas.</title>
        <authorList>
            <person name="Song C."/>
            <person name="Schmidt R."/>
            <person name="de Jager V."/>
            <person name="Krzyzanowska D."/>
            <person name="Jongedijk E."/>
            <person name="Cankar K."/>
            <person name="Beekwilder J."/>
            <person name="van Veen A."/>
            <person name="de Boer W."/>
            <person name="van Veen J.A."/>
            <person name="Garbeva P."/>
        </authorList>
    </citation>
    <scope>NUCLEOTIDE SEQUENCE [LARGE SCALE GENOMIC DNA]</scope>
    <source>
        <strain evidence="2 3">Ter282</strain>
    </source>
</reference>
<dbReference type="PANTHER" id="PTHR34322">
    <property type="entry name" value="TRANSPOSASE, Y1_TNP DOMAIN-CONTAINING"/>
    <property type="match status" value="1"/>
</dbReference>
<evidence type="ECO:0000313" key="3">
    <source>
        <dbReference type="Proteomes" id="UP000071778"/>
    </source>
</evidence>
<dbReference type="InterPro" id="IPR002686">
    <property type="entry name" value="Transposase_17"/>
</dbReference>
<dbReference type="EMBL" id="CP013235">
    <property type="protein sequence ID" value="AMP08278.1"/>
    <property type="molecule type" value="Genomic_DNA"/>
</dbReference>
<dbReference type="SMART" id="SM01321">
    <property type="entry name" value="Y1_Tnp"/>
    <property type="match status" value="1"/>
</dbReference>
<accession>A0A127PKT5</accession>
<proteinExistence type="predicted"/>
<dbReference type="InterPro" id="IPR036515">
    <property type="entry name" value="Transposase_17_sf"/>
</dbReference>